<dbReference type="AlphaFoldDB" id="A0A317G2M9"/>
<evidence type="ECO:0000256" key="2">
    <source>
        <dbReference type="SAM" id="Phobius"/>
    </source>
</evidence>
<keyword evidence="2" id="KW-0472">Membrane</keyword>
<evidence type="ECO:0000259" key="3">
    <source>
        <dbReference type="SMART" id="SM00635"/>
    </source>
</evidence>
<feature type="transmembrane region" description="Helical" evidence="2">
    <location>
        <begin position="88"/>
        <end position="107"/>
    </location>
</feature>
<evidence type="ECO:0000256" key="1">
    <source>
        <dbReference type="SAM" id="MobiDB-lite"/>
    </source>
</evidence>
<keyword evidence="2" id="KW-0812">Transmembrane</keyword>
<feature type="region of interest" description="Disordered" evidence="1">
    <location>
        <begin position="137"/>
        <end position="182"/>
    </location>
</feature>
<gene>
    <name evidence="4" type="ORF">CPT75_10970</name>
</gene>
<organism evidence="4 5">
    <name type="scientific">Butyrivibrio fibrisolvens</name>
    <dbReference type="NCBI Taxonomy" id="831"/>
    <lineage>
        <taxon>Bacteria</taxon>
        <taxon>Bacillati</taxon>
        <taxon>Bacillota</taxon>
        <taxon>Clostridia</taxon>
        <taxon>Lachnospirales</taxon>
        <taxon>Lachnospiraceae</taxon>
        <taxon>Butyrivibrio</taxon>
    </lineage>
</organism>
<dbReference type="Pfam" id="PF02368">
    <property type="entry name" value="Big_2"/>
    <property type="match status" value="1"/>
</dbReference>
<evidence type="ECO:0000313" key="5">
    <source>
        <dbReference type="Proteomes" id="UP000245488"/>
    </source>
</evidence>
<feature type="domain" description="BIG2" evidence="3">
    <location>
        <begin position="188"/>
        <end position="265"/>
    </location>
</feature>
<keyword evidence="5" id="KW-1185">Reference proteome</keyword>
<dbReference type="Gene3D" id="2.60.40.1080">
    <property type="match status" value="1"/>
</dbReference>
<name>A0A317G2M9_BUTFI</name>
<dbReference type="Gene3D" id="2.20.28.30">
    <property type="entry name" value="RNA polymerase ii, chain L"/>
    <property type="match status" value="1"/>
</dbReference>
<dbReference type="InterPro" id="IPR003343">
    <property type="entry name" value="Big_2"/>
</dbReference>
<dbReference type="SUPFAM" id="SSF49373">
    <property type="entry name" value="Invasin/intimin cell-adhesion fragments"/>
    <property type="match status" value="1"/>
</dbReference>
<evidence type="ECO:0000313" key="4">
    <source>
        <dbReference type="EMBL" id="PWT27576.1"/>
    </source>
</evidence>
<feature type="transmembrane region" description="Helical" evidence="2">
    <location>
        <begin position="119"/>
        <end position="136"/>
    </location>
</feature>
<reference evidence="4 5" key="1">
    <citation type="submission" date="2017-09" db="EMBL/GenBank/DDBJ databases">
        <title>High-quality draft genome sequence of Butyrivibrio fibrisolvens INBov1, isolated from cow rumen.</title>
        <authorList>
            <person name="Rodriguez Hernaez J."/>
            <person name="Rivarola M."/>
            <person name="Paniego N."/>
            <person name="Cravero S."/>
            <person name="Ceron Cucchi M."/>
            <person name="Martinez M.C."/>
        </authorList>
    </citation>
    <scope>NUCLEOTIDE SEQUENCE [LARGE SCALE GENOMIC DNA]</scope>
    <source>
        <strain evidence="4 5">INBov1</strain>
    </source>
</reference>
<dbReference type="Proteomes" id="UP000245488">
    <property type="component" value="Chromosome"/>
</dbReference>
<comment type="caution">
    <text evidence="4">The sequence shown here is derived from an EMBL/GenBank/DDBJ whole genome shotgun (WGS) entry which is preliminary data.</text>
</comment>
<protein>
    <recommendedName>
        <fullName evidence="3">BIG2 domain-containing protein</fullName>
    </recommendedName>
</protein>
<dbReference type="EMBL" id="NXNG01000001">
    <property type="protein sequence ID" value="PWT27576.1"/>
    <property type="molecule type" value="Genomic_DNA"/>
</dbReference>
<accession>A0A317G2M9</accession>
<dbReference type="SMART" id="SM00635">
    <property type="entry name" value="BID_2"/>
    <property type="match status" value="1"/>
</dbReference>
<sequence length="378" mass="42006">MNMKIVSMACPHCGAALQLDADQKNLKCEYCGNSVFVDDEIKHIQIDNAEESGYLFEKGRQRAKAESAREYQHTIPTYTYEKPKKRRTWLWILGWLFIFPVPLTILMVRNQKINKKVKIVIIVIAWLVYLVMARSGKSGGSNRTKDTNESTRSSNVEASVETDTKNDKENEVKKASDDKAEEDDRIIEPESIIIQADSTELVLGGTAKLTVEISPSDATVGEIQWSSSDENIIVVNEEGEATAVGGGTATITAVVSDSIQATYDLSVDGTRRIMHVKVSKSNVGEDIGDEWTFEDKIDGEKVYYLKEISVGDTLSFYSKYTESDNNPDVGDASATHTVTEEDLQNGFTVSMDVYVTENGGKNKGEKAHYTVIYTFTVE</sequence>
<feature type="compositionally biased region" description="Basic and acidic residues" evidence="1">
    <location>
        <begin position="162"/>
        <end position="178"/>
    </location>
</feature>
<dbReference type="InterPro" id="IPR008964">
    <property type="entry name" value="Invasin/intimin_cell_adhesion"/>
</dbReference>
<keyword evidence="2" id="KW-1133">Transmembrane helix</keyword>
<proteinExistence type="predicted"/>